<evidence type="ECO:0000256" key="7">
    <source>
        <dbReference type="ARBA" id="ARBA00022927"/>
    </source>
</evidence>
<dbReference type="GO" id="GO:0015031">
    <property type="term" value="P:protein transport"/>
    <property type="evidence" value="ECO:0007669"/>
    <property type="project" value="UniProtKB-KW"/>
</dbReference>
<dbReference type="GO" id="GO:0005874">
    <property type="term" value="C:microtubule"/>
    <property type="evidence" value="ECO:0007669"/>
    <property type="project" value="UniProtKB-KW"/>
</dbReference>
<keyword evidence="9" id="KW-0539">Nucleus</keyword>
<dbReference type="SMART" id="SM01375">
    <property type="entry name" value="Dynein_light"/>
    <property type="match status" value="1"/>
</dbReference>
<evidence type="ECO:0000256" key="2">
    <source>
        <dbReference type="ARBA" id="ARBA00004245"/>
    </source>
</evidence>
<dbReference type="InterPro" id="IPR037177">
    <property type="entry name" value="DLC_sf"/>
</dbReference>
<dbReference type="SUPFAM" id="SSF54648">
    <property type="entry name" value="DLC"/>
    <property type="match status" value="1"/>
</dbReference>
<keyword evidence="5 10" id="KW-0493">Microtubule</keyword>
<accession>A0A8C2Q7I1</accession>
<comment type="subcellular location">
    <subcellularLocation>
        <location evidence="2 10">Cytoplasm</location>
        <location evidence="2 10">Cytoskeleton</location>
    </subcellularLocation>
    <subcellularLocation>
        <location evidence="1">Nucleus</location>
    </subcellularLocation>
</comment>
<dbReference type="GO" id="GO:0005868">
    <property type="term" value="C:cytoplasmic dynein complex"/>
    <property type="evidence" value="ECO:0007669"/>
    <property type="project" value="TreeGrafter"/>
</dbReference>
<dbReference type="GO" id="GO:0045505">
    <property type="term" value="F:dynein intermediate chain binding"/>
    <property type="evidence" value="ECO:0007669"/>
    <property type="project" value="TreeGrafter"/>
</dbReference>
<evidence type="ECO:0000256" key="3">
    <source>
        <dbReference type="ARBA" id="ARBA00022448"/>
    </source>
</evidence>
<dbReference type="Ensembl" id="ENSCCRT00020121569.1">
    <property type="protein sequence ID" value="ENSCCRP00020111342.1"/>
    <property type="gene ID" value="ENSCCRG00020050614.1"/>
</dbReference>
<keyword evidence="7" id="KW-0653">Protein transport</keyword>
<proteinExistence type="inferred from homology"/>
<evidence type="ECO:0000313" key="12">
    <source>
        <dbReference type="Proteomes" id="UP000694701"/>
    </source>
</evidence>
<evidence type="ECO:0000256" key="6">
    <source>
        <dbReference type="ARBA" id="ARBA00022816"/>
    </source>
</evidence>
<evidence type="ECO:0000313" key="11">
    <source>
        <dbReference type="Ensembl" id="ENSCCRP00020111342.1"/>
    </source>
</evidence>
<evidence type="ECO:0000256" key="5">
    <source>
        <dbReference type="ARBA" id="ARBA00022701"/>
    </source>
</evidence>
<dbReference type="FunFam" id="3.30.740.10:FF:000005">
    <property type="entry name" value="Dynein light chain"/>
    <property type="match status" value="1"/>
</dbReference>
<dbReference type="GO" id="GO:0051028">
    <property type="term" value="P:mRNA transport"/>
    <property type="evidence" value="ECO:0007669"/>
    <property type="project" value="UniProtKB-KW"/>
</dbReference>
<dbReference type="InterPro" id="IPR001372">
    <property type="entry name" value="Dynein_light_chain_typ-1/2"/>
</dbReference>
<organism evidence="11 12">
    <name type="scientific">Cyprinus carpio</name>
    <name type="common">Common carp</name>
    <dbReference type="NCBI Taxonomy" id="7962"/>
    <lineage>
        <taxon>Eukaryota</taxon>
        <taxon>Metazoa</taxon>
        <taxon>Chordata</taxon>
        <taxon>Craniata</taxon>
        <taxon>Vertebrata</taxon>
        <taxon>Euteleostomi</taxon>
        <taxon>Actinopterygii</taxon>
        <taxon>Neopterygii</taxon>
        <taxon>Teleostei</taxon>
        <taxon>Ostariophysi</taxon>
        <taxon>Cypriniformes</taxon>
        <taxon>Cyprinidae</taxon>
        <taxon>Cyprininae</taxon>
        <taxon>Cyprinus</taxon>
    </lineage>
</organism>
<evidence type="ECO:0000256" key="9">
    <source>
        <dbReference type="ARBA" id="ARBA00023242"/>
    </source>
</evidence>
<keyword evidence="3" id="KW-0813">Transport</keyword>
<dbReference type="PANTHER" id="PTHR11886:SF35">
    <property type="entry name" value="DYNEIN LIGHT CHAIN"/>
    <property type="match status" value="1"/>
</dbReference>
<name>A0A8C2Q7I1_CYPCA</name>
<keyword evidence="10" id="KW-0505">Motor protein</keyword>
<keyword evidence="4 10" id="KW-0963">Cytoplasm</keyword>
<evidence type="ECO:0000256" key="4">
    <source>
        <dbReference type="ARBA" id="ARBA00022490"/>
    </source>
</evidence>
<dbReference type="GO" id="GO:0007017">
    <property type="term" value="P:microtubule-based process"/>
    <property type="evidence" value="ECO:0007669"/>
    <property type="project" value="InterPro"/>
</dbReference>
<keyword evidence="8 10" id="KW-0206">Cytoskeleton</keyword>
<evidence type="ECO:0000256" key="1">
    <source>
        <dbReference type="ARBA" id="ARBA00004123"/>
    </source>
</evidence>
<keyword evidence="10" id="KW-0243">Dynein</keyword>
<protein>
    <recommendedName>
        <fullName evidence="10">Dynein light chain</fullName>
    </recommendedName>
</protein>
<sequence length="96" mass="10969">MYSNRKQITMVKTPIHIKKAVMSAGMQRDALQCALLAVNMYKKGTNIATYIKKEFDRKHQASWQCIVGSTGYLVTHNNCYIDFKVGNRNILLFKAP</sequence>
<keyword evidence="6" id="KW-0509">mRNA transport</keyword>
<dbReference type="AlphaFoldDB" id="A0A8C2Q7I1"/>
<dbReference type="Proteomes" id="UP000694701">
    <property type="component" value="Unplaced"/>
</dbReference>
<dbReference type="PANTHER" id="PTHR11886">
    <property type="entry name" value="DYNEIN LIGHT CHAIN"/>
    <property type="match status" value="1"/>
</dbReference>
<evidence type="ECO:0000256" key="8">
    <source>
        <dbReference type="ARBA" id="ARBA00023212"/>
    </source>
</evidence>
<comment type="similarity">
    <text evidence="10">Belongs to the dynein light chain family.</text>
</comment>
<evidence type="ECO:0000256" key="10">
    <source>
        <dbReference type="RuleBase" id="RU365010"/>
    </source>
</evidence>
<reference evidence="11" key="1">
    <citation type="submission" date="2025-08" db="UniProtKB">
        <authorList>
            <consortium name="Ensembl"/>
        </authorList>
    </citation>
    <scope>IDENTIFICATION</scope>
</reference>
<dbReference type="Pfam" id="PF01221">
    <property type="entry name" value="Dynein_light"/>
    <property type="match status" value="1"/>
</dbReference>
<dbReference type="GO" id="GO:0005634">
    <property type="term" value="C:nucleus"/>
    <property type="evidence" value="ECO:0007669"/>
    <property type="project" value="UniProtKB-SubCell"/>
</dbReference>
<dbReference type="Gene3D" id="3.30.740.10">
    <property type="entry name" value="Protein Inhibitor Of Neuronal Nitric Oxide Synthase"/>
    <property type="match status" value="1"/>
</dbReference>